<feature type="transmembrane region" description="Helical" evidence="1">
    <location>
        <begin position="100"/>
        <end position="127"/>
    </location>
</feature>
<keyword evidence="3" id="KW-1185">Reference proteome</keyword>
<reference evidence="2 3" key="1">
    <citation type="submission" date="2020-10" db="EMBL/GenBank/DDBJ databases">
        <title>Haloactinobacterium sp. RN3S43, a bacterium isolated from saline soil.</title>
        <authorList>
            <person name="Sun J.-Q."/>
        </authorList>
    </citation>
    <scope>NUCLEOTIDE SEQUENCE [LARGE SCALE GENOMIC DNA]</scope>
    <source>
        <strain evidence="2 3">RN3S43</strain>
    </source>
</reference>
<evidence type="ECO:0000313" key="2">
    <source>
        <dbReference type="EMBL" id="QOR69876.1"/>
    </source>
</evidence>
<feature type="transmembrane region" description="Helical" evidence="1">
    <location>
        <begin position="308"/>
        <end position="328"/>
    </location>
</feature>
<feature type="transmembrane region" description="Helical" evidence="1">
    <location>
        <begin position="21"/>
        <end position="47"/>
    </location>
</feature>
<keyword evidence="1" id="KW-0812">Transmembrane</keyword>
<protein>
    <recommendedName>
        <fullName evidence="4">ABC-2 type transport system permease protein</fullName>
    </recommendedName>
</protein>
<gene>
    <name evidence="2" type="ORF">IM660_14635</name>
</gene>
<feature type="transmembrane region" description="Helical" evidence="1">
    <location>
        <begin position="239"/>
        <end position="257"/>
    </location>
</feature>
<sequence length="528" mass="54501">MVAHFVRLRLMILANTFRRSVWQMIGYLFAILYALFVIGMAVVGAVAGGGVDPQLTGQIILLAGALAMVAWWVVPIFAFGTDATLDPQRFVSFGIPRRQLLTGLTAAGFTSIPAAATVLVSVGLAFAWWRTPALIPVALAGGVLAVALCVMGSRAVTTALAPLLDSRRSREVLAVAALVPIVMIGPVISWSTTRLADGAASGDQVRSLVTDIAAVAGWTPFGAPWGIAPAVDAGDWGLAGARLMICLLSLMLVVIVWDRGLARALVTPPTAGAGGRGKGLGWFDRLPSTPTGAVAARALTYWIRDPRYSASLAVVPLLPVILAVAGGSGGLNEIILILAPLTAWILGFAISADIAYDSSAFALHVATGVSGRADRAGRALAIGVPGALVVSVFAVATCAVTDRWDLAPMVLGVSYGALGVTLGVSSVTSARLIYPVPKPGDSPLKQPQGAAMATFVAQMAGMLASFAISLPVLVLAVLTLVVGPVFGWIALVVGIAGGVTVCVLGVRFGGRWFDRRTPEIMQQVMAQA</sequence>
<feature type="transmembrane region" description="Helical" evidence="1">
    <location>
        <begin position="59"/>
        <end position="79"/>
    </location>
</feature>
<organism evidence="2 3">
    <name type="scientific">Ruania alkalisoli</name>
    <dbReference type="NCBI Taxonomy" id="2779775"/>
    <lineage>
        <taxon>Bacteria</taxon>
        <taxon>Bacillati</taxon>
        <taxon>Actinomycetota</taxon>
        <taxon>Actinomycetes</taxon>
        <taxon>Micrococcales</taxon>
        <taxon>Ruaniaceae</taxon>
        <taxon>Ruania</taxon>
    </lineage>
</organism>
<dbReference type="EMBL" id="CP063169">
    <property type="protein sequence ID" value="QOR69876.1"/>
    <property type="molecule type" value="Genomic_DNA"/>
</dbReference>
<accession>A0A7M1SQN3</accession>
<dbReference type="KEGG" id="halt:IM660_14635"/>
<name>A0A7M1SQN3_9MICO</name>
<feature type="transmembrane region" description="Helical" evidence="1">
    <location>
        <begin position="334"/>
        <end position="356"/>
    </location>
</feature>
<keyword evidence="1" id="KW-0472">Membrane</keyword>
<feature type="transmembrane region" description="Helical" evidence="1">
    <location>
        <begin position="377"/>
        <end position="397"/>
    </location>
</feature>
<evidence type="ECO:0000313" key="3">
    <source>
        <dbReference type="Proteomes" id="UP000593758"/>
    </source>
</evidence>
<feature type="transmembrane region" description="Helical" evidence="1">
    <location>
        <begin position="455"/>
        <end position="479"/>
    </location>
</feature>
<keyword evidence="1" id="KW-1133">Transmembrane helix</keyword>
<evidence type="ECO:0008006" key="4">
    <source>
        <dbReference type="Google" id="ProtNLM"/>
    </source>
</evidence>
<feature type="transmembrane region" description="Helical" evidence="1">
    <location>
        <begin position="133"/>
        <end position="151"/>
    </location>
</feature>
<evidence type="ECO:0000256" key="1">
    <source>
        <dbReference type="SAM" id="Phobius"/>
    </source>
</evidence>
<dbReference type="AlphaFoldDB" id="A0A7M1SQN3"/>
<dbReference type="Proteomes" id="UP000593758">
    <property type="component" value="Chromosome"/>
</dbReference>
<proteinExistence type="predicted"/>
<feature type="transmembrane region" description="Helical" evidence="1">
    <location>
        <begin position="172"/>
        <end position="191"/>
    </location>
</feature>
<feature type="transmembrane region" description="Helical" evidence="1">
    <location>
        <begin position="409"/>
        <end position="434"/>
    </location>
</feature>
<feature type="transmembrane region" description="Helical" evidence="1">
    <location>
        <begin position="485"/>
        <end position="506"/>
    </location>
</feature>